<reference evidence="2" key="1">
    <citation type="submission" date="2021-06" db="EMBL/GenBank/DDBJ databases">
        <authorList>
            <person name="Kallberg Y."/>
            <person name="Tangrot J."/>
            <person name="Rosling A."/>
        </authorList>
    </citation>
    <scope>NUCLEOTIDE SEQUENCE</scope>
    <source>
        <strain evidence="2">MA453B</strain>
    </source>
</reference>
<sequence>MPGIKFTFTLTTSFQCIPCLKKYQCKKKDQVSNEERKKREREFEETGVLPRCSLCKLFHNRCKNKKCKQCCMLHTCNAIECSNCEKCGISCEWPFPRTEEEFNKLSEKSGNVLTRSVAKFERSSQGNLHVHVVLTFSKQVSMKFVKQLVGCERISFPPGVVCKGTSKDNEDYVLKIWGRCAIHHKPKEGKFCKCSFSIQEDISKCSLCKKSCISVRKKEQLDEEGAKPFIFGNFRLIEGSSDDTVDKLNMIRLDNEYKKQKMRDEQLDPDYILQHPESQPTDWYSSYPAVKQMAKDRKELENRLKFIPEKKFYPKNFYFYGDSGSGKTTIIQRIVKELAKGREACVKASDPKFFDNYNNNEIIYKHELSHDTWKFQDLLNLCEKDECVIRRKNKKPVIVVSKYNIFTAQHSFDDIFSFRKRIFDGEKIKSSESEIALYRRFSKSRVYTHGYIIEMLGRYEEGVVNFRIDRLKPYQAGDLLDFINGRFDIKFSEDISLEEAKKYIYDNDFDNLYNQDGYVFMKREINMSYVLGGIVANIDLERKSFTVYNEFWDSELPENIITPYNIESLHKNLRQKLHWVDKKPVDFIENNLELIVLDPQIESSTK</sequence>
<feature type="non-terminal residue" evidence="2">
    <location>
        <position position="606"/>
    </location>
</feature>
<dbReference type="Proteomes" id="UP000789405">
    <property type="component" value="Unassembled WGS sequence"/>
</dbReference>
<dbReference type="Gene3D" id="3.40.50.300">
    <property type="entry name" value="P-loop containing nucleotide triphosphate hydrolases"/>
    <property type="match status" value="1"/>
</dbReference>
<evidence type="ECO:0000313" key="2">
    <source>
        <dbReference type="EMBL" id="CAG8805258.1"/>
    </source>
</evidence>
<proteinExistence type="predicted"/>
<protein>
    <submittedName>
        <fullName evidence="2">10200_t:CDS:1</fullName>
    </submittedName>
</protein>
<evidence type="ECO:0000313" key="3">
    <source>
        <dbReference type="Proteomes" id="UP000789405"/>
    </source>
</evidence>
<organism evidence="2 3">
    <name type="scientific">Dentiscutata erythropus</name>
    <dbReference type="NCBI Taxonomy" id="1348616"/>
    <lineage>
        <taxon>Eukaryota</taxon>
        <taxon>Fungi</taxon>
        <taxon>Fungi incertae sedis</taxon>
        <taxon>Mucoromycota</taxon>
        <taxon>Glomeromycotina</taxon>
        <taxon>Glomeromycetes</taxon>
        <taxon>Diversisporales</taxon>
        <taxon>Gigasporaceae</taxon>
        <taxon>Dentiscutata</taxon>
    </lineage>
</organism>
<dbReference type="AlphaFoldDB" id="A0A9N9K108"/>
<gene>
    <name evidence="2" type="ORF">DERYTH_LOCUS24248</name>
</gene>
<dbReference type="GO" id="GO:0003724">
    <property type="term" value="F:RNA helicase activity"/>
    <property type="evidence" value="ECO:0007669"/>
    <property type="project" value="InterPro"/>
</dbReference>
<dbReference type="GO" id="GO:0003723">
    <property type="term" value="F:RNA binding"/>
    <property type="evidence" value="ECO:0007669"/>
    <property type="project" value="InterPro"/>
</dbReference>
<dbReference type="InterPro" id="IPR000605">
    <property type="entry name" value="Helicase_SF3_ssDNA/RNA_vir"/>
</dbReference>
<name>A0A9N9K108_9GLOM</name>
<dbReference type="InterPro" id="IPR027417">
    <property type="entry name" value="P-loop_NTPase"/>
</dbReference>
<comment type="caution">
    <text evidence="2">The sequence shown here is derived from an EMBL/GenBank/DDBJ whole genome shotgun (WGS) entry which is preliminary data.</text>
</comment>
<dbReference type="EMBL" id="CAJVPY010039923">
    <property type="protein sequence ID" value="CAG8805258.1"/>
    <property type="molecule type" value="Genomic_DNA"/>
</dbReference>
<dbReference type="SUPFAM" id="SSF52540">
    <property type="entry name" value="P-loop containing nucleoside triphosphate hydrolases"/>
    <property type="match status" value="1"/>
</dbReference>
<dbReference type="OrthoDB" id="2446286at2759"/>
<evidence type="ECO:0000259" key="1">
    <source>
        <dbReference type="Pfam" id="PF00910"/>
    </source>
</evidence>
<dbReference type="Gene3D" id="3.40.1310.20">
    <property type="match status" value="1"/>
</dbReference>
<keyword evidence="3" id="KW-1185">Reference proteome</keyword>
<feature type="domain" description="Helicase superfamily 3 single-stranded DNA/RNA virus" evidence="1">
    <location>
        <begin position="318"/>
        <end position="407"/>
    </location>
</feature>
<accession>A0A9N9K108</accession>
<dbReference type="Pfam" id="PF00910">
    <property type="entry name" value="RNA_helicase"/>
    <property type="match status" value="1"/>
</dbReference>